<dbReference type="GO" id="GO:0004722">
    <property type="term" value="F:protein serine/threonine phosphatase activity"/>
    <property type="evidence" value="ECO:0007669"/>
    <property type="project" value="UniProtKB-EC"/>
</dbReference>
<comment type="caution">
    <text evidence="10">The sequence shown here is derived from an EMBL/GenBank/DDBJ whole genome shotgun (WGS) entry which is preliminary data.</text>
</comment>
<dbReference type="PROSITE" id="PS51746">
    <property type="entry name" value="PPM_2"/>
    <property type="match status" value="1"/>
</dbReference>
<protein>
    <recommendedName>
        <fullName evidence="2">protein-serine/threonine phosphatase</fullName>
        <ecNumber evidence="2">3.1.3.16</ecNumber>
    </recommendedName>
</protein>
<dbReference type="EC" id="3.1.3.16" evidence="2"/>
<evidence type="ECO:0000313" key="11">
    <source>
        <dbReference type="Proteomes" id="UP000237797"/>
    </source>
</evidence>
<evidence type="ECO:0000256" key="3">
    <source>
        <dbReference type="ARBA" id="ARBA00022723"/>
    </source>
</evidence>
<dbReference type="InterPro" id="IPR001932">
    <property type="entry name" value="PPM-type_phosphatase-like_dom"/>
</dbReference>
<dbReference type="CDD" id="cd00143">
    <property type="entry name" value="PP2Cc"/>
    <property type="match status" value="1"/>
</dbReference>
<gene>
    <name evidence="10" type="ORF">CLV97_11037</name>
</gene>
<organism evidence="10 11">
    <name type="scientific">Planifilum fimeticola</name>
    <dbReference type="NCBI Taxonomy" id="201975"/>
    <lineage>
        <taxon>Bacteria</taxon>
        <taxon>Bacillati</taxon>
        <taxon>Bacillota</taxon>
        <taxon>Bacilli</taxon>
        <taxon>Bacillales</taxon>
        <taxon>Thermoactinomycetaceae</taxon>
        <taxon>Planifilum</taxon>
    </lineage>
</organism>
<dbReference type="SMART" id="SM00331">
    <property type="entry name" value="PP2C_SIG"/>
    <property type="match status" value="1"/>
</dbReference>
<dbReference type="SMART" id="SM00332">
    <property type="entry name" value="PP2Cc"/>
    <property type="match status" value="1"/>
</dbReference>
<dbReference type="EMBL" id="PVNE01000010">
    <property type="protein sequence ID" value="PRX40846.1"/>
    <property type="molecule type" value="Genomic_DNA"/>
</dbReference>
<keyword evidence="4" id="KW-0378">Hydrolase</keyword>
<sequence length="250" mass="27170">MEAVWRTDKGKVRPQNEDAVDLFRSDFGSLVAVLADGMGGHRSGEVASRHAVQVIRRELRSLSPDASTEEQKKRLLDAVVKANAEVHQLADGNEEYRGMGTTVIAAVVSESEVVLAHIGDSRAYILHDGGLYQLTEDHSLVNMLMKHGQITEEEARTHPHRSMIVKALGTNTEVEADIIVTPWEREDILLICSDGLTDIVEERDIGLVLTSDVSLSEQADQLIRLALDAGGTDNISLILIKNAGGSTPSS</sequence>
<evidence type="ECO:0000256" key="2">
    <source>
        <dbReference type="ARBA" id="ARBA00013081"/>
    </source>
</evidence>
<keyword evidence="3" id="KW-0479">Metal-binding</keyword>
<keyword evidence="5" id="KW-0904">Protein phosphatase</keyword>
<keyword evidence="6" id="KW-0464">Manganese</keyword>
<dbReference type="GO" id="GO:0046872">
    <property type="term" value="F:metal ion binding"/>
    <property type="evidence" value="ECO:0007669"/>
    <property type="project" value="UniProtKB-KW"/>
</dbReference>
<dbReference type="InterPro" id="IPR036457">
    <property type="entry name" value="PPM-type-like_dom_sf"/>
</dbReference>
<dbReference type="Pfam" id="PF13672">
    <property type="entry name" value="PP2C_2"/>
    <property type="match status" value="1"/>
</dbReference>
<feature type="domain" description="PPM-type phosphatase" evidence="9">
    <location>
        <begin position="2"/>
        <end position="242"/>
    </location>
</feature>
<dbReference type="Gene3D" id="3.60.40.10">
    <property type="entry name" value="PPM-type phosphatase domain"/>
    <property type="match status" value="1"/>
</dbReference>
<dbReference type="AlphaFoldDB" id="A0A2T0LF71"/>
<evidence type="ECO:0000256" key="8">
    <source>
        <dbReference type="ARBA" id="ARBA00048336"/>
    </source>
</evidence>
<name>A0A2T0LF71_9BACL</name>
<dbReference type="InterPro" id="IPR015655">
    <property type="entry name" value="PP2C"/>
</dbReference>
<evidence type="ECO:0000313" key="10">
    <source>
        <dbReference type="EMBL" id="PRX40846.1"/>
    </source>
</evidence>
<proteinExistence type="predicted"/>
<dbReference type="RefSeq" id="WP_170070405.1">
    <property type="nucleotide sequence ID" value="NZ_PVNE01000010.1"/>
</dbReference>
<dbReference type="FunFam" id="3.60.40.10:FF:000002">
    <property type="entry name" value="Serine/threonine phosphatase stp"/>
    <property type="match status" value="1"/>
</dbReference>
<comment type="catalytic activity">
    <reaction evidence="8">
        <text>O-phospho-L-threonyl-[protein] + H2O = L-threonyl-[protein] + phosphate</text>
        <dbReference type="Rhea" id="RHEA:47004"/>
        <dbReference type="Rhea" id="RHEA-COMP:11060"/>
        <dbReference type="Rhea" id="RHEA-COMP:11605"/>
        <dbReference type="ChEBI" id="CHEBI:15377"/>
        <dbReference type="ChEBI" id="CHEBI:30013"/>
        <dbReference type="ChEBI" id="CHEBI:43474"/>
        <dbReference type="ChEBI" id="CHEBI:61977"/>
        <dbReference type="EC" id="3.1.3.16"/>
    </reaction>
</comment>
<evidence type="ECO:0000256" key="6">
    <source>
        <dbReference type="ARBA" id="ARBA00023211"/>
    </source>
</evidence>
<evidence type="ECO:0000256" key="4">
    <source>
        <dbReference type="ARBA" id="ARBA00022801"/>
    </source>
</evidence>
<keyword evidence="11" id="KW-1185">Reference proteome</keyword>
<dbReference type="PANTHER" id="PTHR47992">
    <property type="entry name" value="PROTEIN PHOSPHATASE"/>
    <property type="match status" value="1"/>
</dbReference>
<reference evidence="10 11" key="1">
    <citation type="submission" date="2018-03" db="EMBL/GenBank/DDBJ databases">
        <title>Genomic Encyclopedia of Archaeal and Bacterial Type Strains, Phase II (KMG-II): from individual species to whole genera.</title>
        <authorList>
            <person name="Goeker M."/>
        </authorList>
    </citation>
    <scope>NUCLEOTIDE SEQUENCE [LARGE SCALE GENOMIC DNA]</scope>
    <source>
        <strain evidence="10 11">DSM 44946</strain>
    </source>
</reference>
<accession>A0A2T0LF71</accession>
<dbReference type="NCBIfam" id="NF033484">
    <property type="entry name" value="Stp1_PP2C_phos"/>
    <property type="match status" value="1"/>
</dbReference>
<evidence type="ECO:0000256" key="5">
    <source>
        <dbReference type="ARBA" id="ARBA00022912"/>
    </source>
</evidence>
<evidence type="ECO:0000256" key="1">
    <source>
        <dbReference type="ARBA" id="ARBA00001936"/>
    </source>
</evidence>
<dbReference type="Proteomes" id="UP000237797">
    <property type="component" value="Unassembled WGS sequence"/>
</dbReference>
<evidence type="ECO:0000256" key="7">
    <source>
        <dbReference type="ARBA" id="ARBA00047761"/>
    </source>
</evidence>
<evidence type="ECO:0000259" key="9">
    <source>
        <dbReference type="PROSITE" id="PS51746"/>
    </source>
</evidence>
<dbReference type="SUPFAM" id="SSF81606">
    <property type="entry name" value="PP2C-like"/>
    <property type="match status" value="1"/>
</dbReference>
<comment type="cofactor">
    <cofactor evidence="1">
        <name>Mn(2+)</name>
        <dbReference type="ChEBI" id="CHEBI:29035"/>
    </cofactor>
</comment>
<comment type="catalytic activity">
    <reaction evidence="7">
        <text>O-phospho-L-seryl-[protein] + H2O = L-seryl-[protein] + phosphate</text>
        <dbReference type="Rhea" id="RHEA:20629"/>
        <dbReference type="Rhea" id="RHEA-COMP:9863"/>
        <dbReference type="Rhea" id="RHEA-COMP:11604"/>
        <dbReference type="ChEBI" id="CHEBI:15377"/>
        <dbReference type="ChEBI" id="CHEBI:29999"/>
        <dbReference type="ChEBI" id="CHEBI:43474"/>
        <dbReference type="ChEBI" id="CHEBI:83421"/>
        <dbReference type="EC" id="3.1.3.16"/>
    </reaction>
</comment>